<accession>A0A1Y1III2</accession>
<dbReference type="AlphaFoldDB" id="A0A1Y1III2"/>
<organism evidence="2 3">
    <name type="scientific">Klebsormidium nitens</name>
    <name type="common">Green alga</name>
    <name type="synonym">Ulothrix nitens</name>
    <dbReference type="NCBI Taxonomy" id="105231"/>
    <lineage>
        <taxon>Eukaryota</taxon>
        <taxon>Viridiplantae</taxon>
        <taxon>Streptophyta</taxon>
        <taxon>Klebsormidiophyceae</taxon>
        <taxon>Klebsormidiales</taxon>
        <taxon>Klebsormidiaceae</taxon>
        <taxon>Klebsormidium</taxon>
    </lineage>
</organism>
<feature type="signal peptide" evidence="1">
    <location>
        <begin position="1"/>
        <end position="23"/>
    </location>
</feature>
<name>A0A1Y1III2_KLENI</name>
<protein>
    <submittedName>
        <fullName evidence="2">Uncharacterized protein</fullName>
    </submittedName>
</protein>
<keyword evidence="1" id="KW-0732">Signal</keyword>
<proteinExistence type="predicted"/>
<evidence type="ECO:0000256" key="1">
    <source>
        <dbReference type="SAM" id="SignalP"/>
    </source>
</evidence>
<evidence type="ECO:0000313" key="2">
    <source>
        <dbReference type="EMBL" id="GAQ90513.1"/>
    </source>
</evidence>
<feature type="chain" id="PRO_5013027946" evidence="1">
    <location>
        <begin position="24"/>
        <end position="236"/>
    </location>
</feature>
<evidence type="ECO:0000313" key="3">
    <source>
        <dbReference type="Proteomes" id="UP000054558"/>
    </source>
</evidence>
<dbReference type="EMBL" id="DF237599">
    <property type="protein sequence ID" value="GAQ90513.1"/>
    <property type="molecule type" value="Genomic_DNA"/>
</dbReference>
<gene>
    <name evidence="2" type="ORF">KFL_006500070</name>
</gene>
<reference evidence="2 3" key="1">
    <citation type="journal article" date="2014" name="Nat. Commun.">
        <title>Klebsormidium flaccidum genome reveals primary factors for plant terrestrial adaptation.</title>
        <authorList>
            <person name="Hori K."/>
            <person name="Maruyama F."/>
            <person name="Fujisawa T."/>
            <person name="Togashi T."/>
            <person name="Yamamoto N."/>
            <person name="Seo M."/>
            <person name="Sato S."/>
            <person name="Yamada T."/>
            <person name="Mori H."/>
            <person name="Tajima N."/>
            <person name="Moriyama T."/>
            <person name="Ikeuchi M."/>
            <person name="Watanabe M."/>
            <person name="Wada H."/>
            <person name="Kobayashi K."/>
            <person name="Saito M."/>
            <person name="Masuda T."/>
            <person name="Sasaki-Sekimoto Y."/>
            <person name="Mashiguchi K."/>
            <person name="Awai K."/>
            <person name="Shimojima M."/>
            <person name="Masuda S."/>
            <person name="Iwai M."/>
            <person name="Nobusawa T."/>
            <person name="Narise T."/>
            <person name="Kondo S."/>
            <person name="Saito H."/>
            <person name="Sato R."/>
            <person name="Murakawa M."/>
            <person name="Ihara Y."/>
            <person name="Oshima-Yamada Y."/>
            <person name="Ohtaka K."/>
            <person name="Satoh M."/>
            <person name="Sonobe K."/>
            <person name="Ishii M."/>
            <person name="Ohtani R."/>
            <person name="Kanamori-Sato M."/>
            <person name="Honoki R."/>
            <person name="Miyazaki D."/>
            <person name="Mochizuki H."/>
            <person name="Umetsu J."/>
            <person name="Higashi K."/>
            <person name="Shibata D."/>
            <person name="Kamiya Y."/>
            <person name="Sato N."/>
            <person name="Nakamura Y."/>
            <person name="Tabata S."/>
            <person name="Ida S."/>
            <person name="Kurokawa K."/>
            <person name="Ohta H."/>
        </authorList>
    </citation>
    <scope>NUCLEOTIDE SEQUENCE [LARGE SCALE GENOMIC DNA]</scope>
    <source>
        <strain evidence="2 3">NIES-2285</strain>
    </source>
</reference>
<sequence>MAAFLRVLVLLLVCGACWSGAAAQGPANLTLVQANSTATVEQQGAATLSLKFTPSTVQLAGIVEINATSCSGAGLPADVVLLGTNISTLPPNINISASSLGSNIGSFSLTNLTLNISALSFPVNPSNGSFQVVVNTGTAHVDALNGTLTGNQINQMDVSLQFQNQSAVVNGSFVKTAGGLDMRASSVVTIPLSEIVDAAGFGGNALVTTATAGGSIQIPINLLASGNNTCANPTPS</sequence>
<keyword evidence="3" id="KW-1185">Reference proteome</keyword>
<dbReference type="Proteomes" id="UP000054558">
    <property type="component" value="Unassembled WGS sequence"/>
</dbReference>